<proteinExistence type="predicted"/>
<dbReference type="Proteomes" id="UP000887579">
    <property type="component" value="Unplaced"/>
</dbReference>
<accession>A0AC34GF71</accession>
<dbReference type="WBParaSite" id="ES5_v2.g28321.t1">
    <property type="protein sequence ID" value="ES5_v2.g28321.t1"/>
    <property type="gene ID" value="ES5_v2.g28321"/>
</dbReference>
<organism evidence="1 2">
    <name type="scientific">Panagrolaimus sp. ES5</name>
    <dbReference type="NCBI Taxonomy" id="591445"/>
    <lineage>
        <taxon>Eukaryota</taxon>
        <taxon>Metazoa</taxon>
        <taxon>Ecdysozoa</taxon>
        <taxon>Nematoda</taxon>
        <taxon>Chromadorea</taxon>
        <taxon>Rhabditida</taxon>
        <taxon>Tylenchina</taxon>
        <taxon>Panagrolaimomorpha</taxon>
        <taxon>Panagrolaimoidea</taxon>
        <taxon>Panagrolaimidae</taxon>
        <taxon>Panagrolaimus</taxon>
    </lineage>
</organism>
<reference evidence="2" key="1">
    <citation type="submission" date="2022-11" db="UniProtKB">
        <authorList>
            <consortium name="WormBaseParasite"/>
        </authorList>
    </citation>
    <scope>IDENTIFICATION</scope>
</reference>
<sequence length="276" mass="30074">MNLDFKGTDASDIDSVGDDLIVESVHDSDSEYSSEDDDDADVVSEAEEATEESELDEPLEAEVEVEEVEDVEVKNEESEEEQQESESEAEEEEFDDAENVEVVEEEEVLAEAAALHYVEPAKVAAKFEELSKTMDTPFDQFFESISTPESGSRSLIFAIVMLITVMGAGFGHYIGACLIGHQPAMIVDGSNGGGPFCYESDRITTTTPLSSLPSFLMQQSGLQYQDVSSFEDSESSTSTLPSPSTSSPSSSPLQQCKENLYDAQAEVKMKSGVNRF</sequence>
<protein>
    <submittedName>
        <fullName evidence="2">Uncharacterized protein</fullName>
    </submittedName>
</protein>
<evidence type="ECO:0000313" key="2">
    <source>
        <dbReference type="WBParaSite" id="ES5_v2.g28321.t1"/>
    </source>
</evidence>
<evidence type="ECO:0000313" key="1">
    <source>
        <dbReference type="Proteomes" id="UP000887579"/>
    </source>
</evidence>
<name>A0AC34GF71_9BILA</name>